<sequence>MDELHNEEYAKAQQEVYDKEKKGPYGSPGMLMGFVSYASVASPEELESTVKEIKENSLAKTKFEKAQEQ</sequence>
<protein>
    <submittedName>
        <fullName evidence="1">Uncharacterized protein</fullName>
    </submittedName>
</protein>
<evidence type="ECO:0000313" key="1">
    <source>
        <dbReference type="EMBL" id="KAK5161562.1"/>
    </source>
</evidence>
<reference evidence="1 2" key="1">
    <citation type="submission" date="2023-08" db="EMBL/GenBank/DDBJ databases">
        <title>Black Yeasts Isolated from many extreme environments.</title>
        <authorList>
            <person name="Coleine C."/>
            <person name="Stajich J.E."/>
            <person name="Selbmann L."/>
        </authorList>
    </citation>
    <scope>NUCLEOTIDE SEQUENCE [LARGE SCALE GENOMIC DNA]</scope>
    <source>
        <strain evidence="1 2">CCFEE 536</strain>
    </source>
</reference>
<dbReference type="Proteomes" id="UP001357485">
    <property type="component" value="Unassembled WGS sequence"/>
</dbReference>
<name>A0ABR0LHM2_9PEZI</name>
<evidence type="ECO:0000313" key="2">
    <source>
        <dbReference type="Proteomes" id="UP001357485"/>
    </source>
</evidence>
<keyword evidence="2" id="KW-1185">Reference proteome</keyword>
<organism evidence="1 2">
    <name type="scientific">Cryomyces antarcticus</name>
    <dbReference type="NCBI Taxonomy" id="329879"/>
    <lineage>
        <taxon>Eukaryota</taxon>
        <taxon>Fungi</taxon>
        <taxon>Dikarya</taxon>
        <taxon>Ascomycota</taxon>
        <taxon>Pezizomycotina</taxon>
        <taxon>Dothideomycetes</taxon>
        <taxon>Dothideomycetes incertae sedis</taxon>
        <taxon>Cryomyces</taxon>
    </lineage>
</organism>
<feature type="non-terminal residue" evidence="1">
    <location>
        <position position="69"/>
    </location>
</feature>
<gene>
    <name evidence="1" type="ORF">LTR16_012300</name>
</gene>
<accession>A0ABR0LHM2</accession>
<proteinExistence type="predicted"/>
<dbReference type="EMBL" id="JAVRRA010020708">
    <property type="protein sequence ID" value="KAK5161562.1"/>
    <property type="molecule type" value="Genomic_DNA"/>
</dbReference>
<comment type="caution">
    <text evidence="1">The sequence shown here is derived from an EMBL/GenBank/DDBJ whole genome shotgun (WGS) entry which is preliminary data.</text>
</comment>